<dbReference type="InterPro" id="IPR002192">
    <property type="entry name" value="PPDK_AMP/ATP-bd"/>
</dbReference>
<dbReference type="EMBL" id="MFYX01000055">
    <property type="protein sequence ID" value="OGK05535.1"/>
    <property type="molecule type" value="Genomic_DNA"/>
</dbReference>
<gene>
    <name evidence="2" type="ORF">A2519_05455</name>
</gene>
<dbReference type="AlphaFoldDB" id="A0A1F7FFR2"/>
<evidence type="ECO:0000259" key="1">
    <source>
        <dbReference type="Pfam" id="PF01326"/>
    </source>
</evidence>
<dbReference type="Pfam" id="PF01326">
    <property type="entry name" value="PPDK_N"/>
    <property type="match status" value="1"/>
</dbReference>
<evidence type="ECO:0000313" key="3">
    <source>
        <dbReference type="Proteomes" id="UP000179243"/>
    </source>
</evidence>
<proteinExistence type="predicted"/>
<dbReference type="Gene3D" id="3.30.1490.20">
    <property type="entry name" value="ATP-grasp fold, A domain"/>
    <property type="match status" value="1"/>
</dbReference>
<dbReference type="GO" id="GO:0005524">
    <property type="term" value="F:ATP binding"/>
    <property type="evidence" value="ECO:0007669"/>
    <property type="project" value="InterPro"/>
</dbReference>
<dbReference type="InterPro" id="IPR013815">
    <property type="entry name" value="ATP_grasp_subdomain_1"/>
</dbReference>
<dbReference type="SUPFAM" id="SSF56059">
    <property type="entry name" value="Glutathione synthetase ATP-binding domain-like"/>
    <property type="match status" value="1"/>
</dbReference>
<dbReference type="Proteomes" id="UP000179243">
    <property type="component" value="Unassembled WGS sequence"/>
</dbReference>
<accession>A0A1F7FFR2</accession>
<protein>
    <recommendedName>
        <fullName evidence="1">Pyruvate phosphate dikinase AMP/ATP-binding domain-containing protein</fullName>
    </recommendedName>
</protein>
<organism evidence="2 3">
    <name type="scientific">Candidatus Raymondbacteria bacterium RIFOXYD12_FULL_49_13</name>
    <dbReference type="NCBI Taxonomy" id="1817890"/>
    <lineage>
        <taxon>Bacteria</taxon>
        <taxon>Raymondiibacteriota</taxon>
    </lineage>
</organism>
<dbReference type="GO" id="GO:0016301">
    <property type="term" value="F:kinase activity"/>
    <property type="evidence" value="ECO:0007669"/>
    <property type="project" value="InterPro"/>
</dbReference>
<sequence length="866" mass="98655">MHQESNGLSTGLFGLDSILKGVLSGDNIVWQIDSIDDYQAFVTPFVEGARTTERKLVYFRFAQNHELLGVEENTETVRLHPENGFDHFISEIFAVIEKNGKGVYYVFDCLTDLSVDWYSDRMLGNFFMLTCPYLHKYDTVAYFSLLQNHHSSHATDGINATAQIILDVYRDKNKFYVHPQKVLKRYSPTMYMLHEWDKNLFKPINCSATISEILSGVPQPWLDFTIHRLGIWTRTFAEAEEICEDKAAGRTATSDAERYFQRILRMAVTRDPKHLELAQKFFDLADLLNIRKRMIGTGLIGGKALGMLLARAILDKSGVLWRGRLEAHDSFFIGSDVFYTYLVQNGCWWDRHKLKDPELYIDRAEEAQERMLSGSFPEYIKKQFIEMLNYFGQSPIIVRSSSLLEDNFGNAFPGKYESVFCTNQGTPIERLESFIAAVRTIYASSMSREALHYRARHGLLEKEEQMALIVQRVSGTTYGSLFFPHLAGVAYSYNPYVWDKAIDPAAGVMRLVFGLGTRAVDHTYHDYTRIVALNEPFKRPESAEGIRKFSQHRVDVLDLRAGQLVSSNVDDIVKEVPEVPISIFSSYDESLPPEKARLAPVLTFDPLLTNTEFIQDMRLLIQTLRDALHYPFDIEFTANFLDDGSYRINLVQCRPFYVKELCKIPPPSVNIRKENIFLETLGPIIGRSINTSIDRLLYVAPSEYGQMKINDRYALARVIGQLIKKDNSDRNKIIMLVGPGRWGTTTPSLGVPVAFADINTVSVICEIESMNEYISPDLSLGTHFFNDLVESEIVYMGLFPGDNGTIFNEKVISALPNMAPDILHDTARWAHVLWYADGAHLPGNSEFYVHIDTLKQHGICFVDRKG</sequence>
<comment type="caution">
    <text evidence="2">The sequence shown here is derived from an EMBL/GenBank/DDBJ whole genome shotgun (WGS) entry which is preliminary data.</text>
</comment>
<reference evidence="2 3" key="1">
    <citation type="journal article" date="2016" name="Nat. Commun.">
        <title>Thousands of microbial genomes shed light on interconnected biogeochemical processes in an aquifer system.</title>
        <authorList>
            <person name="Anantharaman K."/>
            <person name="Brown C.T."/>
            <person name="Hug L.A."/>
            <person name="Sharon I."/>
            <person name="Castelle C.J."/>
            <person name="Probst A.J."/>
            <person name="Thomas B.C."/>
            <person name="Singh A."/>
            <person name="Wilkins M.J."/>
            <person name="Karaoz U."/>
            <person name="Brodie E.L."/>
            <person name="Williams K.H."/>
            <person name="Hubbard S.S."/>
            <person name="Banfield J.F."/>
        </authorList>
    </citation>
    <scope>NUCLEOTIDE SEQUENCE [LARGE SCALE GENOMIC DNA]</scope>
</reference>
<name>A0A1F7FFR2_UNCRA</name>
<evidence type="ECO:0000313" key="2">
    <source>
        <dbReference type="EMBL" id="OGK05535.1"/>
    </source>
</evidence>
<feature type="domain" description="Pyruvate phosphate dikinase AMP/ATP-binding" evidence="1">
    <location>
        <begin position="299"/>
        <end position="659"/>
    </location>
</feature>